<dbReference type="Gene3D" id="3.40.50.300">
    <property type="entry name" value="P-loop containing nucleotide triphosphate hydrolases"/>
    <property type="match status" value="1"/>
</dbReference>
<keyword evidence="1" id="KW-0677">Repeat</keyword>
<dbReference type="PROSITE" id="PS50297">
    <property type="entry name" value="ANK_REP_REGION"/>
    <property type="match status" value="1"/>
</dbReference>
<name>A0A1X7U9U8_AMPQE</name>
<dbReference type="SMART" id="SM00248">
    <property type="entry name" value="ANK"/>
    <property type="match status" value="7"/>
</dbReference>
<keyword evidence="2 3" id="KW-0040">ANK repeat</keyword>
<dbReference type="InterPro" id="IPR036770">
    <property type="entry name" value="Ankyrin_rpt-contain_sf"/>
</dbReference>
<evidence type="ECO:0000256" key="2">
    <source>
        <dbReference type="ARBA" id="ARBA00023043"/>
    </source>
</evidence>
<protein>
    <recommendedName>
        <fullName evidence="4">Death domain-containing protein</fullName>
    </recommendedName>
</protein>
<reference evidence="5" key="1">
    <citation type="submission" date="2017-05" db="UniProtKB">
        <authorList>
            <consortium name="EnsemblMetazoa"/>
        </authorList>
    </citation>
    <scope>IDENTIFICATION</scope>
</reference>
<dbReference type="GO" id="GO:0007165">
    <property type="term" value="P:signal transduction"/>
    <property type="evidence" value="ECO:0007669"/>
    <property type="project" value="InterPro"/>
</dbReference>
<organism evidence="5">
    <name type="scientific">Amphimedon queenslandica</name>
    <name type="common">Sponge</name>
    <dbReference type="NCBI Taxonomy" id="400682"/>
    <lineage>
        <taxon>Eukaryota</taxon>
        <taxon>Metazoa</taxon>
        <taxon>Porifera</taxon>
        <taxon>Demospongiae</taxon>
        <taxon>Heteroscleromorpha</taxon>
        <taxon>Haplosclerida</taxon>
        <taxon>Niphatidae</taxon>
        <taxon>Amphimedon</taxon>
    </lineage>
</organism>
<evidence type="ECO:0000256" key="1">
    <source>
        <dbReference type="ARBA" id="ARBA00022737"/>
    </source>
</evidence>
<sequence>MMAQNQKSESRSSLCCNAFSKRDHKEAVELLQLQDPSVLYQCERTLLYYSIRNGWFDVTVDLITNYQFNSQSANYCNYLYTAIKGNHIDIVKYLLKECQCDPMLMVTAGEYGGKIHVLHYVAGEGLLDVLKCMVMSINGHIMDKQYHNARGQTVLHYAVGHINVVNYLINECNCDIMAPDKMGNNTLHIAARNGLLNVLKYFAHMCNPLTTNKSGQNVLHCAIEHIDVVKYLVSECSINIMITDNFGRIPLHYAASLGIAEVVEYLLLTGKCNPLAKDKKGKTPLQLAKEKSKSEVIIAIFKKFGSIKISHPIDSYVNILLVGNPGAGKSTLSHVINDTATGSFVLGSFRNVKGVEPRTAGIIPTNLQHCTLGNIILHDFAGHSEFYSSHSAVIENLLQGSGGVVLIVVNILENEAVKQLHQWLTVVRNEAQKALDRSHVIVIVSHVDEISNPIERRREEEIQEVIVSETCDSVFLDCRKLGGNFVDSFFSKLSSACEFIRKRRKNISSFYHHEIYRLLKENKMKVLNLNNVVKLAKKLGDHYILPHDKDEISELLHSLDTIGLISVLKSEDKVWVVVNKGILLTEVNGILFAPETFKEHVEIASNTGIVSVSGLTRHFPKYDPDMLIHFLKKMELCEEINPSFLRMTNLHQLAVEEEEEVGTERRGERLLHFPCLLSTDRPDEMTSQVYQFGWCLQCTSKHHFFPPRYFHVLSLRLAYKMALPQENDKLNRYCTFWKNGLYWFNGHGVGSLVEIVDESQCVLVMMSCEKGYSDNMVSLRRDVIGEVMRVYKESCLSLEAKELVIDPKDLAYPVNTPRERTVYSVKAVLSAVVEQRPFLVTTGTRRTELKKILPDESLSDINNQSLLGGRDIKEVIEIKHNVFNTDVTPIELDIKDLDIVIEELTILNQLDCTKWIQFGLHLGLYEPRLKAIDTDYRGKTVECFRECMSAWLRGEDKVREKGGPSWSSLATALDTIEEKSIATNIRDKYCTSNQLIA</sequence>
<dbReference type="PANTHER" id="PTHR24198:SF165">
    <property type="entry name" value="ANKYRIN REPEAT-CONTAINING PROTEIN-RELATED"/>
    <property type="match status" value="1"/>
</dbReference>
<dbReference type="PANTHER" id="PTHR24198">
    <property type="entry name" value="ANKYRIN REPEAT AND PROTEIN KINASE DOMAIN-CONTAINING PROTEIN"/>
    <property type="match status" value="1"/>
</dbReference>
<feature type="repeat" description="ANK" evidence="3">
    <location>
        <begin position="246"/>
        <end position="270"/>
    </location>
</feature>
<dbReference type="eggNOG" id="KOG0504">
    <property type="taxonomic scope" value="Eukaryota"/>
</dbReference>
<evidence type="ECO:0000259" key="4">
    <source>
        <dbReference type="PROSITE" id="PS50017"/>
    </source>
</evidence>
<dbReference type="InterPro" id="IPR002110">
    <property type="entry name" value="Ankyrin_rpt"/>
</dbReference>
<dbReference type="PROSITE" id="PS50017">
    <property type="entry name" value="DEATH_DOMAIN"/>
    <property type="match status" value="1"/>
</dbReference>
<dbReference type="SUPFAM" id="SSF47986">
    <property type="entry name" value="DEATH domain"/>
    <property type="match status" value="1"/>
</dbReference>
<dbReference type="AlphaFoldDB" id="A0A1X7U9U8"/>
<dbReference type="Pfam" id="PF00023">
    <property type="entry name" value="Ank"/>
    <property type="match status" value="1"/>
</dbReference>
<dbReference type="OrthoDB" id="1616434at2759"/>
<feature type="domain" description="Death" evidence="4">
    <location>
        <begin position="914"/>
        <end position="989"/>
    </location>
</feature>
<proteinExistence type="predicted"/>
<dbReference type="Gene3D" id="1.10.533.10">
    <property type="entry name" value="Death Domain, Fas"/>
    <property type="match status" value="1"/>
</dbReference>
<dbReference type="SUPFAM" id="SSF52540">
    <property type="entry name" value="P-loop containing nucleoside triphosphate hydrolases"/>
    <property type="match status" value="1"/>
</dbReference>
<accession>A0A1X7U9U8</accession>
<dbReference type="CDD" id="cd00882">
    <property type="entry name" value="Ras_like_GTPase"/>
    <property type="match status" value="1"/>
</dbReference>
<dbReference type="SUPFAM" id="SSF48403">
    <property type="entry name" value="Ankyrin repeat"/>
    <property type="match status" value="1"/>
</dbReference>
<dbReference type="InterPro" id="IPR011029">
    <property type="entry name" value="DEATH-like_dom_sf"/>
</dbReference>
<dbReference type="Gene3D" id="1.25.40.20">
    <property type="entry name" value="Ankyrin repeat-containing domain"/>
    <property type="match status" value="2"/>
</dbReference>
<dbReference type="InParanoid" id="A0A1X7U9U8"/>
<evidence type="ECO:0000256" key="3">
    <source>
        <dbReference type="PROSITE-ProRule" id="PRU00023"/>
    </source>
</evidence>
<dbReference type="CDD" id="cd01670">
    <property type="entry name" value="Death"/>
    <property type="match status" value="1"/>
</dbReference>
<dbReference type="InterPro" id="IPR027417">
    <property type="entry name" value="P-loop_NTPase"/>
</dbReference>
<evidence type="ECO:0000313" key="5">
    <source>
        <dbReference type="EnsemblMetazoa" id="Aqu2.1.24732_001"/>
    </source>
</evidence>
<dbReference type="EnsemblMetazoa" id="Aqu2.1.24732_001">
    <property type="protein sequence ID" value="Aqu2.1.24732_001"/>
    <property type="gene ID" value="Aqu2.1.24732"/>
</dbReference>
<dbReference type="InterPro" id="IPR000488">
    <property type="entry name" value="Death_dom"/>
</dbReference>
<dbReference type="Pfam" id="PF12796">
    <property type="entry name" value="Ank_2"/>
    <property type="match status" value="2"/>
</dbReference>
<dbReference type="PROSITE" id="PS50088">
    <property type="entry name" value="ANK_REPEAT"/>
    <property type="match status" value="1"/>
</dbReference>